<dbReference type="PROSITE" id="PS51257">
    <property type="entry name" value="PROKAR_LIPOPROTEIN"/>
    <property type="match status" value="1"/>
</dbReference>
<reference evidence="3 4" key="1">
    <citation type="submission" date="2023-07" db="EMBL/GenBank/DDBJ databases">
        <title>Sorghum-associated microbial communities from plants grown in Nebraska, USA.</title>
        <authorList>
            <person name="Schachtman D."/>
        </authorList>
    </citation>
    <scope>NUCLEOTIDE SEQUENCE [LARGE SCALE GENOMIC DNA]</scope>
    <source>
        <strain evidence="3 4">BE313</strain>
    </source>
</reference>
<dbReference type="Pfam" id="PF03886">
    <property type="entry name" value="ABC_trans_aux"/>
    <property type="match status" value="1"/>
</dbReference>
<dbReference type="RefSeq" id="WP_310376128.1">
    <property type="nucleotide sequence ID" value="NZ_JAVDXT010000004.1"/>
</dbReference>
<accession>A0ABU2CDQ0</accession>
<evidence type="ECO:0000313" key="4">
    <source>
        <dbReference type="Proteomes" id="UP001180487"/>
    </source>
</evidence>
<feature type="chain" id="PRO_5045291714" evidence="1">
    <location>
        <begin position="21"/>
        <end position="206"/>
    </location>
</feature>
<name>A0ABU2CDQ0_9BURK</name>
<gene>
    <name evidence="3" type="ORF">J2X19_004163</name>
</gene>
<keyword evidence="1" id="KW-0732">Signal</keyword>
<dbReference type="SUPFAM" id="SSF159594">
    <property type="entry name" value="XCC0632-like"/>
    <property type="match status" value="1"/>
</dbReference>
<evidence type="ECO:0000313" key="3">
    <source>
        <dbReference type="EMBL" id="MDR7379469.1"/>
    </source>
</evidence>
<feature type="signal peptide" evidence="1">
    <location>
        <begin position="1"/>
        <end position="20"/>
    </location>
</feature>
<keyword evidence="4" id="KW-1185">Reference proteome</keyword>
<sequence>MSLFRPSLALLAVVSLAALAGCGSTPAVRYYSLSTATAAAATTTAPTAKPLLIEVPPLALPERLVRPQLVVRTAANQVDVLELHRWTAPFDSELRDALASSIAARLGAVDVSGGGRLAGQPVYRVAVQLRQWEAVDNSRVEASFSWTIRRSDEARNIACQWSQSVPVGAGIAALAQGAQQLTAQAAQRMAASLSALDADAAAQCPA</sequence>
<keyword evidence="3" id="KW-0449">Lipoprotein</keyword>
<proteinExistence type="predicted"/>
<organism evidence="3 4">
    <name type="scientific">Rhodoferax ferrireducens</name>
    <dbReference type="NCBI Taxonomy" id="192843"/>
    <lineage>
        <taxon>Bacteria</taxon>
        <taxon>Pseudomonadati</taxon>
        <taxon>Pseudomonadota</taxon>
        <taxon>Betaproteobacteria</taxon>
        <taxon>Burkholderiales</taxon>
        <taxon>Comamonadaceae</taxon>
        <taxon>Rhodoferax</taxon>
    </lineage>
</organism>
<dbReference type="EMBL" id="JAVDXT010000004">
    <property type="protein sequence ID" value="MDR7379469.1"/>
    <property type="molecule type" value="Genomic_DNA"/>
</dbReference>
<evidence type="ECO:0000259" key="2">
    <source>
        <dbReference type="Pfam" id="PF03886"/>
    </source>
</evidence>
<feature type="domain" description="ABC-type transport auxiliary lipoprotein component" evidence="2">
    <location>
        <begin position="31"/>
        <end position="190"/>
    </location>
</feature>
<protein>
    <submittedName>
        <fullName evidence="3">Lipoprotein YmbA</fullName>
    </submittedName>
</protein>
<dbReference type="Gene3D" id="3.40.50.10610">
    <property type="entry name" value="ABC-type transport auxiliary lipoprotein component"/>
    <property type="match status" value="1"/>
</dbReference>
<comment type="caution">
    <text evidence="3">The sequence shown here is derived from an EMBL/GenBank/DDBJ whole genome shotgun (WGS) entry which is preliminary data.</text>
</comment>
<dbReference type="InterPro" id="IPR005586">
    <property type="entry name" value="ABC_trans_aux"/>
</dbReference>
<evidence type="ECO:0000256" key="1">
    <source>
        <dbReference type="SAM" id="SignalP"/>
    </source>
</evidence>
<dbReference type="Proteomes" id="UP001180487">
    <property type="component" value="Unassembled WGS sequence"/>
</dbReference>